<reference evidence="1" key="1">
    <citation type="submission" date="2023-07" db="EMBL/GenBank/DDBJ databases">
        <title>Chromosome-level genome assembly of Artemia franciscana.</title>
        <authorList>
            <person name="Jo E."/>
        </authorList>
    </citation>
    <scope>NUCLEOTIDE SEQUENCE</scope>
    <source>
        <tissue evidence="1">Whole body</tissue>
    </source>
</reference>
<evidence type="ECO:0000313" key="2">
    <source>
        <dbReference type="Proteomes" id="UP001187531"/>
    </source>
</evidence>
<evidence type="ECO:0000313" key="1">
    <source>
        <dbReference type="EMBL" id="KAK2707317.1"/>
    </source>
</evidence>
<proteinExistence type="predicted"/>
<name>A0AA88HLZ3_ARTSF</name>
<dbReference type="Proteomes" id="UP001187531">
    <property type="component" value="Unassembled WGS sequence"/>
</dbReference>
<accession>A0AA88HLZ3</accession>
<keyword evidence="2" id="KW-1185">Reference proteome</keyword>
<protein>
    <submittedName>
        <fullName evidence="1">Uncharacterized protein</fullName>
    </submittedName>
</protein>
<organism evidence="1 2">
    <name type="scientific">Artemia franciscana</name>
    <name type="common">Brine shrimp</name>
    <name type="synonym">Artemia sanfranciscana</name>
    <dbReference type="NCBI Taxonomy" id="6661"/>
    <lineage>
        <taxon>Eukaryota</taxon>
        <taxon>Metazoa</taxon>
        <taxon>Ecdysozoa</taxon>
        <taxon>Arthropoda</taxon>
        <taxon>Crustacea</taxon>
        <taxon>Branchiopoda</taxon>
        <taxon>Anostraca</taxon>
        <taxon>Artemiidae</taxon>
        <taxon>Artemia</taxon>
    </lineage>
</organism>
<dbReference type="EMBL" id="JAVRJZ010000019">
    <property type="protein sequence ID" value="KAK2707317.1"/>
    <property type="molecule type" value="Genomic_DNA"/>
</dbReference>
<dbReference type="AlphaFoldDB" id="A0AA88HLZ3"/>
<comment type="caution">
    <text evidence="1">The sequence shown here is derived from an EMBL/GenBank/DDBJ whole genome shotgun (WGS) entry which is preliminary data.</text>
</comment>
<gene>
    <name evidence="1" type="ORF">QYM36_015112</name>
</gene>
<sequence length="214" mass="24297">MDLTVQGRGECLKLPIFGCWFELKLKLTTLKHAFPDAYGLKYRPNTSCSNDVYSFAELKVDEYEEEVLSIPEEPSSYIFHCIYAKAVKNVEQEPIETGQRNDLSRTGSGMFIRVTETEFWGEKCYLDGITAKQSKDLQAMLSLLHPGQIQIMQAGIRNPCVWQVKGMTALQLMSFFKEQYEAKIVAHSSNVQQVPDITRVASGITIWTLESLKI</sequence>